<accession>I3TUR9</accession>
<keyword evidence="2" id="KW-1185">Reference proteome</keyword>
<protein>
    <submittedName>
        <fullName evidence="1">Uncharacterized protein</fullName>
    </submittedName>
</protein>
<sequence>MQLTHPVSDTTKSPRRLARAVWRRPQLMIDDTASSTHAFSAFTEDGGLQVS</sequence>
<evidence type="ECO:0000313" key="1">
    <source>
        <dbReference type="EMBL" id="AFK56507.1"/>
    </source>
</evidence>
<dbReference type="EMBL" id="CP003238">
    <property type="protein sequence ID" value="AFK56507.1"/>
    <property type="molecule type" value="Genomic_DNA"/>
</dbReference>
<reference evidence="1 2" key="1">
    <citation type="journal article" date="2012" name="J. Am. Chem. Soc.">
        <title>Bacterial biosynthesis and maturation of the didemnin anti-cancer agents.</title>
        <authorList>
            <person name="Xu Y."/>
            <person name="Kersten R.D."/>
            <person name="Nam S.J."/>
            <person name="Lu L."/>
            <person name="Al-Suwailem A.M."/>
            <person name="Zheng H."/>
            <person name="Fenical W."/>
            <person name="Dorrestein P.C."/>
            <person name="Moore B.S."/>
            <person name="Qian P.Y."/>
        </authorList>
    </citation>
    <scope>NUCLEOTIDE SEQUENCE [LARGE SCALE GENOMIC DNA]</scope>
    <source>
        <strain evidence="1 2">KA081020-065</strain>
    </source>
</reference>
<dbReference type="KEGG" id="tmo:TMO_b0499"/>
<dbReference type="HOGENOM" id="CLU_3104956_0_0_5"/>
<evidence type="ECO:0000313" key="2">
    <source>
        <dbReference type="Proteomes" id="UP000005258"/>
    </source>
</evidence>
<gene>
    <name evidence="1" type="ordered locus">TMO_b0499</name>
</gene>
<dbReference type="AlphaFoldDB" id="I3TUR9"/>
<proteinExistence type="predicted"/>
<dbReference type="RefSeq" id="WP_014753259.1">
    <property type="nucleotide sequence ID" value="NC_017966.1"/>
</dbReference>
<name>I3TUR9_TISMK</name>
<dbReference type="Proteomes" id="UP000005258">
    <property type="component" value="Plasmid pTM2"/>
</dbReference>
<keyword evidence="1" id="KW-0614">Plasmid</keyword>
<geneLocation type="plasmid" evidence="1 2">
    <name>pTM2</name>
</geneLocation>
<organism evidence="1 2">
    <name type="scientific">Tistrella mobilis (strain KA081020-065)</name>
    <dbReference type="NCBI Taxonomy" id="1110502"/>
    <lineage>
        <taxon>Bacteria</taxon>
        <taxon>Pseudomonadati</taxon>
        <taxon>Pseudomonadota</taxon>
        <taxon>Alphaproteobacteria</taxon>
        <taxon>Geminicoccales</taxon>
        <taxon>Geminicoccaceae</taxon>
        <taxon>Tistrella</taxon>
    </lineage>
</organism>